<dbReference type="InterPro" id="IPR011990">
    <property type="entry name" value="TPR-like_helical_dom_sf"/>
</dbReference>
<dbReference type="Gene3D" id="1.25.40.10">
    <property type="entry name" value="Tetratricopeptide repeat domain"/>
    <property type="match status" value="1"/>
</dbReference>
<dbReference type="EMBL" id="JACHOB010000003">
    <property type="protein sequence ID" value="MBB4659212.1"/>
    <property type="molecule type" value="Genomic_DNA"/>
</dbReference>
<dbReference type="SUPFAM" id="SSF48452">
    <property type="entry name" value="TPR-like"/>
    <property type="match status" value="1"/>
</dbReference>
<dbReference type="InterPro" id="IPR019734">
    <property type="entry name" value="TPR_rpt"/>
</dbReference>
<dbReference type="AlphaFoldDB" id="A0A840I4D8"/>
<protein>
    <submittedName>
        <fullName evidence="3">Flp pilus assembly protein TadD</fullName>
    </submittedName>
</protein>
<organism evidence="3 4">
    <name type="scientific">Parvularcula dongshanensis</name>
    <dbReference type="NCBI Taxonomy" id="1173995"/>
    <lineage>
        <taxon>Bacteria</taxon>
        <taxon>Pseudomonadati</taxon>
        <taxon>Pseudomonadota</taxon>
        <taxon>Alphaproteobacteria</taxon>
        <taxon>Parvularculales</taxon>
        <taxon>Parvularculaceae</taxon>
        <taxon>Parvularcula</taxon>
    </lineage>
</organism>
<proteinExistence type="predicted"/>
<reference evidence="3 4" key="1">
    <citation type="submission" date="2020-08" db="EMBL/GenBank/DDBJ databases">
        <title>Genomic Encyclopedia of Type Strains, Phase IV (KMG-IV): sequencing the most valuable type-strain genomes for metagenomic binning, comparative biology and taxonomic classification.</title>
        <authorList>
            <person name="Goeker M."/>
        </authorList>
    </citation>
    <scope>NUCLEOTIDE SEQUENCE [LARGE SCALE GENOMIC DNA]</scope>
    <source>
        <strain evidence="3 4">DSM 102850</strain>
    </source>
</reference>
<feature type="signal peptide" evidence="2">
    <location>
        <begin position="1"/>
        <end position="20"/>
    </location>
</feature>
<dbReference type="RefSeq" id="WP_183817587.1">
    <property type="nucleotide sequence ID" value="NZ_JACHOB010000003.1"/>
</dbReference>
<evidence type="ECO:0000313" key="4">
    <source>
        <dbReference type="Proteomes" id="UP000563524"/>
    </source>
</evidence>
<evidence type="ECO:0000256" key="2">
    <source>
        <dbReference type="SAM" id="SignalP"/>
    </source>
</evidence>
<evidence type="ECO:0000313" key="3">
    <source>
        <dbReference type="EMBL" id="MBB4659212.1"/>
    </source>
</evidence>
<feature type="chain" id="PRO_5032482847" evidence="2">
    <location>
        <begin position="21"/>
        <end position="180"/>
    </location>
</feature>
<comment type="caution">
    <text evidence="3">The sequence shown here is derived from an EMBL/GenBank/DDBJ whole genome shotgun (WGS) entry which is preliminary data.</text>
</comment>
<keyword evidence="1" id="KW-0802">TPR repeat</keyword>
<dbReference type="SMART" id="SM00028">
    <property type="entry name" value="TPR"/>
    <property type="match status" value="2"/>
</dbReference>
<dbReference type="Proteomes" id="UP000563524">
    <property type="component" value="Unassembled WGS sequence"/>
</dbReference>
<gene>
    <name evidence="3" type="ORF">GGQ59_001737</name>
</gene>
<name>A0A840I4D8_9PROT</name>
<keyword evidence="2" id="KW-0732">Signal</keyword>
<keyword evidence="4" id="KW-1185">Reference proteome</keyword>
<dbReference type="Pfam" id="PF13181">
    <property type="entry name" value="TPR_8"/>
    <property type="match status" value="1"/>
</dbReference>
<dbReference type="PROSITE" id="PS50005">
    <property type="entry name" value="TPR"/>
    <property type="match status" value="1"/>
</dbReference>
<accession>A0A840I4D8</accession>
<sequence>MRLPFLVAAVLSPLVGSASADQSDPALGPLFEALAAPEGNAASVQSQIEDIWYRAPETGVGILFGRAIGAMNDGDTDLALVLIGHVNGLAPSFAEAWVLKGHALSRLGDNGAAALAYDQALSLEPRHYVAIARLGDLAVEAGDKRAGLDRYHDALLLNPHLDAVRERADRLRDETRAQEI</sequence>
<feature type="repeat" description="TPR" evidence="1">
    <location>
        <begin position="94"/>
        <end position="127"/>
    </location>
</feature>
<evidence type="ECO:0000256" key="1">
    <source>
        <dbReference type="PROSITE-ProRule" id="PRU00339"/>
    </source>
</evidence>